<name>A0AAU9J4Z6_9CILI</name>
<evidence type="ECO:0000313" key="3">
    <source>
        <dbReference type="Proteomes" id="UP001162131"/>
    </source>
</evidence>
<reference evidence="2" key="1">
    <citation type="submission" date="2021-09" db="EMBL/GenBank/DDBJ databases">
        <authorList>
            <consortium name="AG Swart"/>
            <person name="Singh M."/>
            <person name="Singh A."/>
            <person name="Seah K."/>
            <person name="Emmerich C."/>
        </authorList>
    </citation>
    <scope>NUCLEOTIDE SEQUENCE</scope>
    <source>
        <strain evidence="2">ATCC30299</strain>
    </source>
</reference>
<dbReference type="AlphaFoldDB" id="A0AAU9J4Z6"/>
<organism evidence="2 3">
    <name type="scientific">Blepharisma stoltei</name>
    <dbReference type="NCBI Taxonomy" id="1481888"/>
    <lineage>
        <taxon>Eukaryota</taxon>
        <taxon>Sar</taxon>
        <taxon>Alveolata</taxon>
        <taxon>Ciliophora</taxon>
        <taxon>Postciliodesmatophora</taxon>
        <taxon>Heterotrichea</taxon>
        <taxon>Heterotrichida</taxon>
        <taxon>Blepharismidae</taxon>
        <taxon>Blepharisma</taxon>
    </lineage>
</organism>
<gene>
    <name evidence="2" type="ORF">BSTOLATCC_MIC30657</name>
</gene>
<proteinExistence type="predicted"/>
<keyword evidence="3" id="KW-1185">Reference proteome</keyword>
<evidence type="ECO:0000256" key="1">
    <source>
        <dbReference type="SAM" id="MobiDB-lite"/>
    </source>
</evidence>
<protein>
    <submittedName>
        <fullName evidence="2">Uncharacterized protein</fullName>
    </submittedName>
</protein>
<comment type="caution">
    <text evidence="2">The sequence shown here is derived from an EMBL/GenBank/DDBJ whole genome shotgun (WGS) entry which is preliminary data.</text>
</comment>
<dbReference type="EMBL" id="CAJZBQ010000030">
    <property type="protein sequence ID" value="CAG9322284.1"/>
    <property type="molecule type" value="Genomic_DNA"/>
</dbReference>
<feature type="region of interest" description="Disordered" evidence="1">
    <location>
        <begin position="1"/>
        <end position="21"/>
    </location>
</feature>
<dbReference type="Proteomes" id="UP001162131">
    <property type="component" value="Unassembled WGS sequence"/>
</dbReference>
<feature type="region of interest" description="Disordered" evidence="1">
    <location>
        <begin position="45"/>
        <end position="66"/>
    </location>
</feature>
<evidence type="ECO:0000313" key="2">
    <source>
        <dbReference type="EMBL" id="CAG9322284.1"/>
    </source>
</evidence>
<sequence length="129" mass="15369">MIDDDPESFPRKDTRNKKRWNNNPKIRWNFKETVIRNEHIAFRNQQRAKAEEMLKSAKEKRREQEEHKAIQDLYQAKIALRDVTNLKREIASKEGNCQPVKKISNNNDLTLQKTEAQIKKYIAYLSTTL</sequence>
<accession>A0AAU9J4Z6</accession>
<feature type="compositionally biased region" description="Basic and acidic residues" evidence="1">
    <location>
        <begin position="48"/>
        <end position="66"/>
    </location>
</feature>